<proteinExistence type="predicted"/>
<gene>
    <name evidence="2" type="ORF">A464_500</name>
</gene>
<protein>
    <submittedName>
        <fullName evidence="2">Uncharacterized protein</fullName>
    </submittedName>
</protein>
<sequence>MSRPELDGWLNALGVYNNPKSARQTTTTRKRVKSLRQKKTRRT</sequence>
<evidence type="ECO:0000313" key="2">
    <source>
        <dbReference type="EMBL" id="AGR57686.1"/>
    </source>
</evidence>
<evidence type="ECO:0000256" key="1">
    <source>
        <dbReference type="SAM" id="MobiDB-lite"/>
    </source>
</evidence>
<dbReference type="EMBL" id="CP006608">
    <property type="protein sequence ID" value="AGR57686.1"/>
    <property type="molecule type" value="Genomic_DNA"/>
</dbReference>
<feature type="region of interest" description="Disordered" evidence="1">
    <location>
        <begin position="18"/>
        <end position="43"/>
    </location>
</feature>
<evidence type="ECO:0000313" key="3">
    <source>
        <dbReference type="Proteomes" id="UP000015042"/>
    </source>
</evidence>
<feature type="compositionally biased region" description="Polar residues" evidence="1">
    <location>
        <begin position="18"/>
        <end position="27"/>
    </location>
</feature>
<reference evidence="2 3" key="1">
    <citation type="submission" date="2013-07" db="EMBL/GenBank/DDBJ databases">
        <title>Genome sequence of Salmonella bongori N268-08 - a rare clinical isolate.</title>
        <authorList>
            <person name="Marti R."/>
            <person name="Hagens S."/>
            <person name="Loessner M.J."/>
            <person name="Klumpp J."/>
        </authorList>
    </citation>
    <scope>NUCLEOTIDE SEQUENCE [LARGE SCALE GENOMIC DNA]</scope>
    <source>
        <strain evidence="2 3">N268-08</strain>
    </source>
</reference>
<feature type="compositionally biased region" description="Basic residues" evidence="1">
    <location>
        <begin position="28"/>
        <end position="43"/>
    </location>
</feature>
<accession>S5MM72</accession>
<name>S5MM72_SALBN</name>
<dbReference type="AlphaFoldDB" id="S5MM72"/>
<dbReference type="HOGENOM" id="CLU_3239250_0_0_6"/>
<dbReference type="Proteomes" id="UP000015042">
    <property type="component" value="Chromosome"/>
</dbReference>
<dbReference type="PATRIC" id="fig|1197719.3.peg.499"/>
<dbReference type="KEGG" id="sbz:A464_500"/>
<organism evidence="2 3">
    <name type="scientific">Salmonella bongori N268-08</name>
    <dbReference type="NCBI Taxonomy" id="1197719"/>
    <lineage>
        <taxon>Bacteria</taxon>
        <taxon>Pseudomonadati</taxon>
        <taxon>Pseudomonadota</taxon>
        <taxon>Gammaproteobacteria</taxon>
        <taxon>Enterobacterales</taxon>
        <taxon>Enterobacteriaceae</taxon>
        <taxon>Salmonella</taxon>
    </lineage>
</organism>